<keyword evidence="1" id="KW-0812">Transmembrane</keyword>
<feature type="transmembrane region" description="Helical" evidence="1">
    <location>
        <begin position="276"/>
        <end position="296"/>
    </location>
</feature>
<keyword evidence="3" id="KW-1185">Reference proteome</keyword>
<keyword evidence="1" id="KW-0472">Membrane</keyword>
<dbReference type="EMBL" id="FN648730">
    <property type="protein sequence ID" value="CBN80479.1"/>
    <property type="molecule type" value="Genomic_DNA"/>
</dbReference>
<name>D8LPK7_ECTSI</name>
<evidence type="ECO:0000313" key="2">
    <source>
        <dbReference type="EMBL" id="CBN80479.1"/>
    </source>
</evidence>
<dbReference type="OrthoDB" id="2748310at2759"/>
<sequence>MSMACETLAERQAANAAKPCKKAFRPVFPAAIAGYVAPGLLFLGCSVVGYGLSTRRKWAVSGLVSPSTQMSIMLLLMVADHGSSFWDHSRVSSEEYCLTSMITSSKTLDDTIGRLVFGGLGTVLAAVAAYGVRSGSITLAATSVPFAMISYYLCWSPQKFQSCRNNGLFTGGLAFGLDIMAFVGIMEVLLQSSGNKDTSWHVPTVMYCVVISALFVALFGWHSDYGKRVRPGSCVIDDEADEAADKLRDKRPELYTGVLMSVTSIAFYLYLKMSFSEISCCATFPALLFLGFDVLIKLQVWKRGKALVGDALHRSFIYLTVQALDVALSSSSLVSLMSDKGLLGGGVAKSRGLLTHAAHLAGGSMTYVWNVLRLIAALISGGGSGMATGSFNRLAEIVKLVSLNVAANLVPLFIDQKNSSYVLSASPQNDLNVPCHVD</sequence>
<feature type="transmembrane region" description="Helical" evidence="1">
    <location>
        <begin position="137"/>
        <end position="155"/>
    </location>
</feature>
<accession>D8LPK7</accession>
<feature type="transmembrane region" description="Helical" evidence="1">
    <location>
        <begin position="254"/>
        <end position="270"/>
    </location>
</feature>
<proteinExistence type="predicted"/>
<evidence type="ECO:0000256" key="1">
    <source>
        <dbReference type="SAM" id="Phobius"/>
    </source>
</evidence>
<dbReference type="Proteomes" id="UP000002630">
    <property type="component" value="Linkage Group LG16"/>
</dbReference>
<protein>
    <submittedName>
        <fullName evidence="2">EsV-1-188</fullName>
    </submittedName>
</protein>
<dbReference type="EMBL" id="FN649741">
    <property type="protein sequence ID" value="CBN80479.1"/>
    <property type="molecule type" value="Genomic_DNA"/>
</dbReference>
<reference evidence="2 3" key="1">
    <citation type="journal article" date="2010" name="Nature">
        <title>The Ectocarpus genome and the independent evolution of multicellularity in brown algae.</title>
        <authorList>
            <person name="Cock J.M."/>
            <person name="Sterck L."/>
            <person name="Rouze P."/>
            <person name="Scornet D."/>
            <person name="Allen A.E."/>
            <person name="Amoutzias G."/>
            <person name="Anthouard V."/>
            <person name="Artiguenave F."/>
            <person name="Aury J.M."/>
            <person name="Badger J.H."/>
            <person name="Beszteri B."/>
            <person name="Billiau K."/>
            <person name="Bonnet E."/>
            <person name="Bothwell J.H."/>
            <person name="Bowler C."/>
            <person name="Boyen C."/>
            <person name="Brownlee C."/>
            <person name="Carrano C.J."/>
            <person name="Charrier B."/>
            <person name="Cho G.Y."/>
            <person name="Coelho S.M."/>
            <person name="Collen J."/>
            <person name="Corre E."/>
            <person name="Da Silva C."/>
            <person name="Delage L."/>
            <person name="Delaroque N."/>
            <person name="Dittami S.M."/>
            <person name="Doulbeau S."/>
            <person name="Elias M."/>
            <person name="Farnham G."/>
            <person name="Gachon C.M."/>
            <person name="Gschloessl B."/>
            <person name="Heesch S."/>
            <person name="Jabbari K."/>
            <person name="Jubin C."/>
            <person name="Kawai H."/>
            <person name="Kimura K."/>
            <person name="Kloareg B."/>
            <person name="Kupper F.C."/>
            <person name="Lang D."/>
            <person name="Le Bail A."/>
            <person name="Leblanc C."/>
            <person name="Lerouge P."/>
            <person name="Lohr M."/>
            <person name="Lopez P.J."/>
            <person name="Martens C."/>
            <person name="Maumus F."/>
            <person name="Michel G."/>
            <person name="Miranda-Saavedra D."/>
            <person name="Morales J."/>
            <person name="Moreau H."/>
            <person name="Motomura T."/>
            <person name="Nagasato C."/>
            <person name="Napoli C.A."/>
            <person name="Nelson D.R."/>
            <person name="Nyvall-Collen P."/>
            <person name="Peters A.F."/>
            <person name="Pommier C."/>
            <person name="Potin P."/>
            <person name="Poulain J."/>
            <person name="Quesneville H."/>
            <person name="Read B."/>
            <person name="Rensing S.A."/>
            <person name="Ritter A."/>
            <person name="Rousvoal S."/>
            <person name="Samanta M."/>
            <person name="Samson G."/>
            <person name="Schroeder D.C."/>
            <person name="Segurens B."/>
            <person name="Strittmatter M."/>
            <person name="Tonon T."/>
            <person name="Tregear J.W."/>
            <person name="Valentin K."/>
            <person name="von Dassow P."/>
            <person name="Yamagishi T."/>
            <person name="Van de Peer Y."/>
            <person name="Wincker P."/>
        </authorList>
    </citation>
    <scope>NUCLEOTIDE SEQUENCE [LARGE SCALE GENOMIC DNA]</scope>
    <source>
        <strain evidence="3">Ec32 / CCAP1310/4</strain>
    </source>
</reference>
<feature type="transmembrane region" description="Helical" evidence="1">
    <location>
        <begin position="167"/>
        <end position="190"/>
    </location>
</feature>
<dbReference type="InParanoid" id="D8LPK7"/>
<organism evidence="2 3">
    <name type="scientific">Ectocarpus siliculosus</name>
    <name type="common">Brown alga</name>
    <name type="synonym">Conferva siliculosa</name>
    <dbReference type="NCBI Taxonomy" id="2880"/>
    <lineage>
        <taxon>Eukaryota</taxon>
        <taxon>Sar</taxon>
        <taxon>Stramenopiles</taxon>
        <taxon>Ochrophyta</taxon>
        <taxon>PX clade</taxon>
        <taxon>Phaeophyceae</taxon>
        <taxon>Ectocarpales</taxon>
        <taxon>Ectocarpaceae</taxon>
        <taxon>Ectocarpus</taxon>
    </lineage>
</organism>
<evidence type="ECO:0000313" key="3">
    <source>
        <dbReference type="Proteomes" id="UP000002630"/>
    </source>
</evidence>
<feature type="transmembrane region" description="Helical" evidence="1">
    <location>
        <begin position="111"/>
        <end position="131"/>
    </location>
</feature>
<keyword evidence="1" id="KW-1133">Transmembrane helix</keyword>
<dbReference type="AlphaFoldDB" id="D8LPK7"/>
<feature type="transmembrane region" description="Helical" evidence="1">
    <location>
        <begin position="202"/>
        <end position="221"/>
    </location>
</feature>
<gene>
    <name evidence="2" type="ORF">Esi_0052_0283</name>
</gene>
<feature type="transmembrane region" description="Helical" evidence="1">
    <location>
        <begin position="27"/>
        <end position="52"/>
    </location>
</feature>